<keyword evidence="4" id="KW-1185">Reference proteome</keyword>
<dbReference type="InterPro" id="IPR032567">
    <property type="entry name" value="RTL1-rel"/>
</dbReference>
<reference evidence="3 4" key="1">
    <citation type="journal article" date="2023" name="Hortic Res">
        <title>The complete reference genome for grapevine (Vitis vinifera L.) genetics and breeding.</title>
        <authorList>
            <person name="Shi X."/>
            <person name="Cao S."/>
            <person name="Wang X."/>
            <person name="Huang S."/>
            <person name="Wang Y."/>
            <person name="Liu Z."/>
            <person name="Liu W."/>
            <person name="Leng X."/>
            <person name="Peng Y."/>
            <person name="Wang N."/>
            <person name="Wang Y."/>
            <person name="Ma Z."/>
            <person name="Xu X."/>
            <person name="Zhang F."/>
            <person name="Xue H."/>
            <person name="Zhong H."/>
            <person name="Wang Y."/>
            <person name="Zhang K."/>
            <person name="Velt A."/>
            <person name="Avia K."/>
            <person name="Holtgrawe D."/>
            <person name="Grimplet J."/>
            <person name="Matus J.T."/>
            <person name="Ware D."/>
            <person name="Wu X."/>
            <person name="Wang H."/>
            <person name="Liu C."/>
            <person name="Fang Y."/>
            <person name="Rustenholz C."/>
            <person name="Cheng Z."/>
            <person name="Xiao H."/>
            <person name="Zhou Y."/>
        </authorList>
    </citation>
    <scope>NUCLEOTIDE SEQUENCE [LARGE SCALE GENOMIC DNA]</scope>
    <source>
        <strain evidence="4">cv. Pinot noir / PN40024</strain>
        <tissue evidence="3">Leaf</tissue>
    </source>
</reference>
<dbReference type="Proteomes" id="UP001227230">
    <property type="component" value="Chromosome 15"/>
</dbReference>
<evidence type="ECO:0008006" key="5">
    <source>
        <dbReference type="Google" id="ProtNLM"/>
    </source>
</evidence>
<name>A0ABY9DEK8_VITVI</name>
<dbReference type="PROSITE" id="PS00141">
    <property type="entry name" value="ASP_PROTEASE"/>
    <property type="match status" value="1"/>
</dbReference>
<organism evidence="3 4">
    <name type="scientific">Vitis vinifera</name>
    <name type="common">Grape</name>
    <dbReference type="NCBI Taxonomy" id="29760"/>
    <lineage>
        <taxon>Eukaryota</taxon>
        <taxon>Viridiplantae</taxon>
        <taxon>Streptophyta</taxon>
        <taxon>Embryophyta</taxon>
        <taxon>Tracheophyta</taxon>
        <taxon>Spermatophyta</taxon>
        <taxon>Magnoliopsida</taxon>
        <taxon>eudicotyledons</taxon>
        <taxon>Gunneridae</taxon>
        <taxon>Pentapetalae</taxon>
        <taxon>rosids</taxon>
        <taxon>Vitales</taxon>
        <taxon>Vitaceae</taxon>
        <taxon>Viteae</taxon>
        <taxon>Vitis</taxon>
    </lineage>
</organism>
<dbReference type="CDD" id="cd00303">
    <property type="entry name" value="retropepsin_like"/>
    <property type="match status" value="1"/>
</dbReference>
<dbReference type="InterPro" id="IPR041588">
    <property type="entry name" value="Integrase_H2C2"/>
</dbReference>
<dbReference type="Pfam" id="PF08284">
    <property type="entry name" value="RVP_2"/>
    <property type="match status" value="1"/>
</dbReference>
<dbReference type="PANTHER" id="PTHR15503">
    <property type="entry name" value="LDOC1 RELATED"/>
    <property type="match status" value="1"/>
</dbReference>
<feature type="domain" description="Retrotransposon gag" evidence="1">
    <location>
        <begin position="5"/>
        <end position="86"/>
    </location>
</feature>
<dbReference type="SUPFAM" id="SSF50630">
    <property type="entry name" value="Acid proteases"/>
    <property type="match status" value="1"/>
</dbReference>
<evidence type="ECO:0000313" key="4">
    <source>
        <dbReference type="Proteomes" id="UP001227230"/>
    </source>
</evidence>
<dbReference type="Gene3D" id="2.40.70.10">
    <property type="entry name" value="Acid Proteases"/>
    <property type="match status" value="1"/>
</dbReference>
<gene>
    <name evidence="3" type="ORF">VitviT2T_023027</name>
</gene>
<protein>
    <recommendedName>
        <fullName evidence="5">Integrase zinc-binding domain-containing protein</fullName>
    </recommendedName>
</protein>
<dbReference type="Pfam" id="PF03732">
    <property type="entry name" value="Retrotrans_gag"/>
    <property type="match status" value="1"/>
</dbReference>
<dbReference type="InterPro" id="IPR005162">
    <property type="entry name" value="Retrotrans_gag_dom"/>
</dbReference>
<dbReference type="InterPro" id="IPR021109">
    <property type="entry name" value="Peptidase_aspartic_dom_sf"/>
</dbReference>
<evidence type="ECO:0000259" key="1">
    <source>
        <dbReference type="Pfam" id="PF03732"/>
    </source>
</evidence>
<dbReference type="PANTHER" id="PTHR15503:SF45">
    <property type="entry name" value="RNA-DIRECTED DNA POLYMERASE HOMOLOG"/>
    <property type="match status" value="1"/>
</dbReference>
<accession>A0ABY9DEK8</accession>
<evidence type="ECO:0000259" key="2">
    <source>
        <dbReference type="Pfam" id="PF17921"/>
    </source>
</evidence>
<dbReference type="Pfam" id="PF17921">
    <property type="entry name" value="Integrase_H2C2"/>
    <property type="match status" value="1"/>
</dbReference>
<dbReference type="InterPro" id="IPR001969">
    <property type="entry name" value="Aspartic_peptidase_AS"/>
</dbReference>
<dbReference type="Gene3D" id="1.10.340.70">
    <property type="match status" value="1"/>
</dbReference>
<evidence type="ECO:0000313" key="3">
    <source>
        <dbReference type="EMBL" id="WKA05040.1"/>
    </source>
</evidence>
<proteinExistence type="predicted"/>
<sequence>MLVYKADFWWESMKRVYDTEVMTWEEFERIFIGKYFEEVAKHVKRMEFEHLIQGTMSVLEYESRFSELSQFALRMINEERKKARRTLRKPTNFRSKRGTKKGNKEWGKVPKGVSRARSRGRRLSNLRGIPRSMQDVSRVLKGRLLIEYVMVVERETTYGGLAHCGAHCRPDLSLKEVLNSSRGKGRQAAGRVFALTPTEPEEDTFLVEGLILVYGTWVRVLFDTGATHSFISTSCVNALGLKTKMVENLLLIESPMGTNSRVDRICKRCVITLADRALNVDLRILDMTGYDVILGMDWLTVYRALIDCHRCRIIFCLPDGFEVFFVGGKCVSLPFLQCDPCYQYVLRKGSINFLACLRGKEKAQKDITEIPVEGQGPCLYSLSARPMVIQRIVEAQVHDEFLENVKAQLVADEVDENWSMYEDGSVRFQGRMCVPKDVELRNELLADAHRAKYTIHPGNMKMYQDLKRQFWWSGMKRDIA</sequence>
<dbReference type="EMBL" id="CP126662">
    <property type="protein sequence ID" value="WKA05040.1"/>
    <property type="molecule type" value="Genomic_DNA"/>
</dbReference>
<feature type="domain" description="Integrase zinc-binding" evidence="2">
    <location>
        <begin position="438"/>
        <end position="479"/>
    </location>
</feature>